<dbReference type="RefSeq" id="XP_009177225.1">
    <property type="nucleotide sequence ID" value="XM_009178961.1"/>
</dbReference>
<dbReference type="Proteomes" id="UP000054324">
    <property type="component" value="Unassembled WGS sequence"/>
</dbReference>
<keyword evidence="2" id="KW-1185">Reference proteome</keyword>
<sequence length="61" mass="6660">MTQSAGAGSSHCHSTDFYRGNKKFAYRENPIGGQMCLVRACCAIWIQLEHRVDGKTGTAPT</sequence>
<dbReference type="EMBL" id="KL597372">
    <property type="protein sequence ID" value="KER19028.1"/>
    <property type="molecule type" value="Genomic_DNA"/>
</dbReference>
<gene>
    <name evidence="1" type="ORF">T265_12047</name>
</gene>
<dbReference type="GeneID" id="20326215"/>
<proteinExistence type="predicted"/>
<reference evidence="1 2" key="1">
    <citation type="submission" date="2013-11" db="EMBL/GenBank/DDBJ databases">
        <title>Opisthorchis viverrini - life in the bile duct.</title>
        <authorList>
            <person name="Young N.D."/>
            <person name="Nagarajan N."/>
            <person name="Lin S.J."/>
            <person name="Korhonen P.K."/>
            <person name="Jex A.R."/>
            <person name="Hall R.S."/>
            <person name="Safavi-Hemami H."/>
            <person name="Kaewkong W."/>
            <person name="Bertrand D."/>
            <person name="Gao S."/>
            <person name="Seet Q."/>
            <person name="Wongkham S."/>
            <person name="Teh B.T."/>
            <person name="Wongkham C."/>
            <person name="Intapan P.M."/>
            <person name="Maleewong W."/>
            <person name="Yang X."/>
            <person name="Hu M."/>
            <person name="Wang Z."/>
            <person name="Hofmann A."/>
            <person name="Sternberg P.W."/>
            <person name="Tan P."/>
            <person name="Wang J."/>
            <person name="Gasser R.B."/>
        </authorList>
    </citation>
    <scope>NUCLEOTIDE SEQUENCE [LARGE SCALE GENOMIC DNA]</scope>
</reference>
<protein>
    <submittedName>
        <fullName evidence="1">Uncharacterized protein</fullName>
    </submittedName>
</protein>
<evidence type="ECO:0000313" key="2">
    <source>
        <dbReference type="Proteomes" id="UP000054324"/>
    </source>
</evidence>
<accession>A0A074YWH0</accession>
<dbReference type="KEGG" id="ovi:T265_12047"/>
<dbReference type="CTD" id="20326215"/>
<dbReference type="AlphaFoldDB" id="A0A074YWH0"/>
<name>A0A074YWH0_OPIVI</name>
<evidence type="ECO:0000313" key="1">
    <source>
        <dbReference type="EMBL" id="KER19028.1"/>
    </source>
</evidence>
<organism evidence="1 2">
    <name type="scientific">Opisthorchis viverrini</name>
    <name type="common">Southeast Asian liver fluke</name>
    <dbReference type="NCBI Taxonomy" id="6198"/>
    <lineage>
        <taxon>Eukaryota</taxon>
        <taxon>Metazoa</taxon>
        <taxon>Spiralia</taxon>
        <taxon>Lophotrochozoa</taxon>
        <taxon>Platyhelminthes</taxon>
        <taxon>Trematoda</taxon>
        <taxon>Digenea</taxon>
        <taxon>Opisthorchiida</taxon>
        <taxon>Opisthorchiata</taxon>
        <taxon>Opisthorchiidae</taxon>
        <taxon>Opisthorchis</taxon>
    </lineage>
</organism>